<dbReference type="EMBL" id="JAOALG010000002">
    <property type="protein sequence ID" value="MEQ5842403.1"/>
    <property type="molecule type" value="Genomic_DNA"/>
</dbReference>
<reference evidence="2 3" key="1">
    <citation type="journal article" date="2024" name="Chem. Sci.">
        <title>Discovery of a lagriamide polyketide by integrated genome mining, isotopic labeling, and untargeted metabolomics.</title>
        <authorList>
            <person name="Fergusson C.H."/>
            <person name="Saulog J."/>
            <person name="Paulo B.S."/>
            <person name="Wilson D.M."/>
            <person name="Liu D.Y."/>
            <person name="Morehouse N.J."/>
            <person name="Waterworth S."/>
            <person name="Barkei J."/>
            <person name="Gray C.A."/>
            <person name="Kwan J.C."/>
            <person name="Eustaquio A.S."/>
            <person name="Linington R.G."/>
        </authorList>
    </citation>
    <scope>NUCLEOTIDE SEQUENCE [LARGE SCALE GENOMIC DNA]</scope>
    <source>
        <strain evidence="2 3">RL17-338-BIF-B</strain>
    </source>
</reference>
<accession>A0ABV1LSZ2</accession>
<evidence type="ECO:0000313" key="3">
    <source>
        <dbReference type="Proteomes" id="UP001469089"/>
    </source>
</evidence>
<dbReference type="Proteomes" id="UP001469089">
    <property type="component" value="Unassembled WGS sequence"/>
</dbReference>
<dbReference type="Pfam" id="PF02272">
    <property type="entry name" value="DHHA1"/>
    <property type="match status" value="1"/>
</dbReference>
<sequence length="322" mass="34873">MHDPARTYVFNGDADGLCALQQLRLCEGAGGTLITGVKRDIRLLTHVTATPGGQVTALDLSHDQNREDVARILAAGATLRYFDHHYAGALPDHPCFHAYIDTSAEVCTSALVNRYLQGRHAGWAVVAAFGDALPDLGHMLAQEHGIAPDAVESLAQLGRYLNYNAYGEDLDDLHFSPAALAEAMLPYAHPLDFIDQTDVVPVLAEGYRDDLRRARSIDPEFETTGAVMFVLPAQKWSRRVSGTLANEMKQECADRALAILSPRLDGGYVVSVRVPSNKPVGADDFCRLFASGGGRKLAAGINHLPEADVESFAARFKATFDD</sequence>
<feature type="domain" description="DHHA1" evidence="1">
    <location>
        <begin position="228"/>
        <end position="319"/>
    </location>
</feature>
<comment type="caution">
    <text evidence="2">The sequence shown here is derived from an EMBL/GenBank/DDBJ whole genome shotgun (WGS) entry which is preliminary data.</text>
</comment>
<protein>
    <submittedName>
        <fullName evidence="2">DHH family phosphoesterase</fullName>
    </submittedName>
</protein>
<dbReference type="InterPro" id="IPR038763">
    <property type="entry name" value="DHH_sf"/>
</dbReference>
<dbReference type="InterPro" id="IPR003156">
    <property type="entry name" value="DHHA1_dom"/>
</dbReference>
<gene>
    <name evidence="2" type="ORF">N0A02_23425</name>
</gene>
<evidence type="ECO:0000313" key="2">
    <source>
        <dbReference type="EMBL" id="MEQ5842403.1"/>
    </source>
</evidence>
<organism evidence="2 3">
    <name type="scientific">Paraburkholderia acidicola</name>
    <dbReference type="NCBI Taxonomy" id="1912599"/>
    <lineage>
        <taxon>Bacteria</taxon>
        <taxon>Pseudomonadati</taxon>
        <taxon>Pseudomonadota</taxon>
        <taxon>Betaproteobacteria</taxon>
        <taxon>Burkholderiales</taxon>
        <taxon>Burkholderiaceae</taxon>
        <taxon>Paraburkholderia</taxon>
    </lineage>
</organism>
<dbReference type="SUPFAM" id="SSF64182">
    <property type="entry name" value="DHH phosphoesterases"/>
    <property type="match status" value="1"/>
</dbReference>
<proteinExistence type="predicted"/>
<keyword evidence="3" id="KW-1185">Reference proteome</keyword>
<evidence type="ECO:0000259" key="1">
    <source>
        <dbReference type="Pfam" id="PF02272"/>
    </source>
</evidence>
<name>A0ABV1LSZ2_9BURK</name>